<dbReference type="Pfam" id="PF04099">
    <property type="entry name" value="Sybindin"/>
    <property type="match status" value="1"/>
</dbReference>
<keyword evidence="2 6" id="KW-0256">Endoplasmic reticulum</keyword>
<keyword evidence="3 6" id="KW-0931">ER-Golgi transport</keyword>
<dbReference type="GO" id="GO:0006888">
    <property type="term" value="P:endoplasmic reticulum to Golgi vesicle-mediated transport"/>
    <property type="evidence" value="ECO:0007669"/>
    <property type="project" value="UniProtKB-UniRule"/>
</dbReference>
<evidence type="ECO:0000256" key="5">
    <source>
        <dbReference type="ARBA" id="ARBA00038167"/>
    </source>
</evidence>
<name>A0A7R9W0M3_9CHLO</name>
<proteinExistence type="inferred from homology"/>
<dbReference type="CDD" id="cd14855">
    <property type="entry name" value="TRAPPC1_MUM2"/>
    <property type="match status" value="1"/>
</dbReference>
<keyword evidence="1 6" id="KW-0813">Transport</keyword>
<protein>
    <recommendedName>
        <fullName evidence="6">Trafficking protein particle complex subunit</fullName>
    </recommendedName>
</protein>
<gene>
    <name evidence="7" type="ORF">CEUR00632_LOCUS20337</name>
</gene>
<evidence type="ECO:0000256" key="6">
    <source>
        <dbReference type="RuleBase" id="RU366065"/>
    </source>
</evidence>
<dbReference type="InterPro" id="IPR011012">
    <property type="entry name" value="Longin-like_dom_sf"/>
</dbReference>
<evidence type="ECO:0000256" key="3">
    <source>
        <dbReference type="ARBA" id="ARBA00022892"/>
    </source>
</evidence>
<dbReference type="PANTHER" id="PTHR23249">
    <property type="entry name" value="TRAFFICKING PROTEIN PARTICLE COMPLEX SUBUNIT"/>
    <property type="match status" value="1"/>
</dbReference>
<comment type="subcellular location">
    <subcellularLocation>
        <location evidence="6">Endoplasmic reticulum</location>
    </subcellularLocation>
    <subcellularLocation>
        <location evidence="6">Golgi apparatus</location>
        <location evidence="6">cis-Golgi network</location>
    </subcellularLocation>
</comment>
<dbReference type="PANTHER" id="PTHR23249:SF16">
    <property type="entry name" value="TRAFFICKING PROTEIN PARTICLE COMPLEX SUBUNIT 1"/>
    <property type="match status" value="1"/>
</dbReference>
<dbReference type="GO" id="GO:0030008">
    <property type="term" value="C:TRAPP complex"/>
    <property type="evidence" value="ECO:0007669"/>
    <property type="project" value="UniProtKB-UniRule"/>
</dbReference>
<comment type="subunit">
    <text evidence="6">Part of the multisubunit transport protein particle (TRAPP) complex.</text>
</comment>
<dbReference type="SUPFAM" id="SSF64356">
    <property type="entry name" value="SNARE-like"/>
    <property type="match status" value="1"/>
</dbReference>
<organism evidence="7">
    <name type="scientific">Chlamydomonas euryale</name>
    <dbReference type="NCBI Taxonomy" id="1486919"/>
    <lineage>
        <taxon>Eukaryota</taxon>
        <taxon>Viridiplantae</taxon>
        <taxon>Chlorophyta</taxon>
        <taxon>core chlorophytes</taxon>
        <taxon>Chlorophyceae</taxon>
        <taxon>CS clade</taxon>
        <taxon>Chlamydomonadales</taxon>
        <taxon>Chlamydomonadaceae</taxon>
        <taxon>Chlamydomonas</taxon>
    </lineage>
</organism>
<dbReference type="SMART" id="SM01399">
    <property type="entry name" value="Sybindin"/>
    <property type="match status" value="1"/>
</dbReference>
<sequence length="160" mass="17525">MPSPLAYNLYIYDRSGTCLHYQEWHRPKSVRQGAGSAADDQKQMFGLFWTLSNFCATLNPKGASKLQLGQPRKIGQGCGFSSFTASTYKMHFLETPSGLKFVLNTSCEVGSCRKLLQALYDELYVEVAVKHPSYAPGELLGDAFGAAVNRFLSSQGLLGA</sequence>
<dbReference type="AlphaFoldDB" id="A0A7R9W0M3"/>
<evidence type="ECO:0000313" key="7">
    <source>
        <dbReference type="EMBL" id="CAD8309731.1"/>
    </source>
</evidence>
<keyword evidence="4 6" id="KW-0333">Golgi apparatus</keyword>
<comment type="similarity">
    <text evidence="5">Belongs to the TRAPP small subunits family. BET5 subfamily.</text>
</comment>
<dbReference type="InterPro" id="IPR007233">
    <property type="entry name" value="TRAPPC"/>
</dbReference>
<reference evidence="7" key="1">
    <citation type="submission" date="2021-01" db="EMBL/GenBank/DDBJ databases">
        <authorList>
            <person name="Corre E."/>
            <person name="Pelletier E."/>
            <person name="Niang G."/>
            <person name="Scheremetjew M."/>
            <person name="Finn R."/>
            <person name="Kale V."/>
            <person name="Holt S."/>
            <person name="Cochrane G."/>
            <person name="Meng A."/>
            <person name="Brown T."/>
            <person name="Cohen L."/>
        </authorList>
    </citation>
    <scope>NUCLEOTIDE SEQUENCE</scope>
    <source>
        <strain evidence="7">CCMP219</strain>
    </source>
</reference>
<accession>A0A7R9W0M3</accession>
<dbReference type="Gene3D" id="3.30.450.70">
    <property type="match status" value="1"/>
</dbReference>
<dbReference type="EMBL" id="HBEC01043657">
    <property type="protein sequence ID" value="CAD8309731.1"/>
    <property type="molecule type" value="Transcribed_RNA"/>
</dbReference>
<evidence type="ECO:0000256" key="2">
    <source>
        <dbReference type="ARBA" id="ARBA00022824"/>
    </source>
</evidence>
<evidence type="ECO:0000256" key="4">
    <source>
        <dbReference type="ARBA" id="ARBA00023034"/>
    </source>
</evidence>
<dbReference type="GO" id="GO:0005794">
    <property type="term" value="C:Golgi apparatus"/>
    <property type="evidence" value="ECO:0007669"/>
    <property type="project" value="UniProtKB-SubCell"/>
</dbReference>
<dbReference type="FunFam" id="3.30.450.70:FF:000006">
    <property type="entry name" value="Trafficking particle complex subunit 1"/>
    <property type="match status" value="1"/>
</dbReference>
<evidence type="ECO:0000256" key="1">
    <source>
        <dbReference type="ARBA" id="ARBA00022448"/>
    </source>
</evidence>
<dbReference type="GO" id="GO:0005783">
    <property type="term" value="C:endoplasmic reticulum"/>
    <property type="evidence" value="ECO:0007669"/>
    <property type="project" value="UniProtKB-SubCell"/>
</dbReference>